<dbReference type="Gene3D" id="2.60.120.1440">
    <property type="match status" value="1"/>
</dbReference>
<dbReference type="PROSITE" id="PS51782">
    <property type="entry name" value="LYSM"/>
    <property type="match status" value="1"/>
</dbReference>
<sequence length="556" mass="59849">MRTTDAMTDRYRLSPARLAVVLLLLVGLWSMPLQAELAVARGSGSGSTAGPAGATSDRAEWTYTLKAGESFSGIAGELLKPSASIHRLASYNRIDSPSAIGTGDQIRIPFAWLKQRPQPARVRGVSGQARVRSAGNGAIRPLTEGRRIQAGDTIVTHDGMVTVELADRSTIRINPGSSVVFNRLTRYGRAGMTDTRIRLKHGGVSNRIQPMIEEGARFEIETPSAVAAVRGTAFALQADSDGSHLQVTEGRVAFGPPGNSRDIPAGYGASVDPGGSGNMKLMRLPPAPTTNSLPDTINSLPAELTWQATGARQYQVDILDQDTGQPVRSEQTSDTAVGLDGLANGRYRAQVSSLSNDGISGMPTDVAFQVDLAARAATLLEPAAGATLDSNRPRFSWRYQGDSEKARVEIARNNSFTDLAASSDWSRQESATPGKSLKPGEYHWRVVTEAGGNSVATSDTRMLTINGTLDPVKVISANYIDRQVRIFWERNQDASGYLLQLSEDPSFEDVLKEATVDDTTAALRLIPGRRYFVRLRAVSESPIVGRWGPGRELYVE</sequence>
<protein>
    <recommendedName>
        <fullName evidence="1">LysM domain-containing protein</fullName>
    </recommendedName>
</protein>
<gene>
    <name evidence="2" type="ORF">GCM10007071_17590</name>
</gene>
<name>A0ABQ3AY62_9GAMM</name>
<dbReference type="Gene3D" id="2.60.40.10">
    <property type="entry name" value="Immunoglobulins"/>
    <property type="match status" value="2"/>
</dbReference>
<dbReference type="RefSeq" id="WP_227712394.1">
    <property type="nucleotide sequence ID" value="NZ_BMXV01000003.1"/>
</dbReference>
<proteinExistence type="predicted"/>
<evidence type="ECO:0000259" key="1">
    <source>
        <dbReference type="PROSITE" id="PS51782"/>
    </source>
</evidence>
<dbReference type="InterPro" id="IPR018392">
    <property type="entry name" value="LysM"/>
</dbReference>
<dbReference type="CDD" id="cd00118">
    <property type="entry name" value="LysM"/>
    <property type="match status" value="1"/>
</dbReference>
<organism evidence="2 3">
    <name type="scientific">Marinobacter zhanjiangensis</name>
    <dbReference type="NCBI Taxonomy" id="578215"/>
    <lineage>
        <taxon>Bacteria</taxon>
        <taxon>Pseudomonadati</taxon>
        <taxon>Pseudomonadota</taxon>
        <taxon>Gammaproteobacteria</taxon>
        <taxon>Pseudomonadales</taxon>
        <taxon>Marinobacteraceae</taxon>
        <taxon>Marinobacter</taxon>
    </lineage>
</organism>
<dbReference type="InterPro" id="IPR006860">
    <property type="entry name" value="FecR"/>
</dbReference>
<dbReference type="SUPFAM" id="SSF49265">
    <property type="entry name" value="Fibronectin type III"/>
    <property type="match status" value="1"/>
</dbReference>
<accession>A0ABQ3AY62</accession>
<keyword evidence="3" id="KW-1185">Reference proteome</keyword>
<dbReference type="InterPro" id="IPR036779">
    <property type="entry name" value="LysM_dom_sf"/>
</dbReference>
<dbReference type="Gene3D" id="3.10.350.10">
    <property type="entry name" value="LysM domain"/>
    <property type="match status" value="1"/>
</dbReference>
<dbReference type="Proteomes" id="UP000601597">
    <property type="component" value="Unassembled WGS sequence"/>
</dbReference>
<dbReference type="Pfam" id="PF04773">
    <property type="entry name" value="FecR"/>
    <property type="match status" value="1"/>
</dbReference>
<reference evidence="3" key="1">
    <citation type="journal article" date="2019" name="Int. J. Syst. Evol. Microbiol.">
        <title>The Global Catalogue of Microorganisms (GCM) 10K type strain sequencing project: providing services to taxonomists for standard genome sequencing and annotation.</title>
        <authorList>
            <consortium name="The Broad Institute Genomics Platform"/>
            <consortium name="The Broad Institute Genome Sequencing Center for Infectious Disease"/>
            <person name="Wu L."/>
            <person name="Ma J."/>
        </authorList>
    </citation>
    <scope>NUCLEOTIDE SEQUENCE [LARGE SCALE GENOMIC DNA]</scope>
    <source>
        <strain evidence="3">KCTC 22280</strain>
    </source>
</reference>
<evidence type="ECO:0000313" key="3">
    <source>
        <dbReference type="Proteomes" id="UP000601597"/>
    </source>
</evidence>
<dbReference type="InterPro" id="IPR013783">
    <property type="entry name" value="Ig-like_fold"/>
</dbReference>
<dbReference type="EMBL" id="BMXV01000003">
    <property type="protein sequence ID" value="GGY70965.1"/>
    <property type="molecule type" value="Genomic_DNA"/>
</dbReference>
<evidence type="ECO:0000313" key="2">
    <source>
        <dbReference type="EMBL" id="GGY70965.1"/>
    </source>
</evidence>
<dbReference type="PANTHER" id="PTHR38731">
    <property type="entry name" value="LIPL45-RELATED LIPOPROTEIN-RELATED"/>
    <property type="match status" value="1"/>
</dbReference>
<comment type="caution">
    <text evidence="2">The sequence shown here is derived from an EMBL/GenBank/DDBJ whole genome shotgun (WGS) entry which is preliminary data.</text>
</comment>
<feature type="domain" description="LysM" evidence="1">
    <location>
        <begin position="61"/>
        <end position="108"/>
    </location>
</feature>
<dbReference type="InterPro" id="IPR036116">
    <property type="entry name" value="FN3_sf"/>
</dbReference>